<dbReference type="STRING" id="61424.A0A2T9YDC1"/>
<evidence type="ECO:0000256" key="10">
    <source>
        <dbReference type="SAM" id="MobiDB-lite"/>
    </source>
</evidence>
<evidence type="ECO:0000313" key="13">
    <source>
        <dbReference type="Proteomes" id="UP000245699"/>
    </source>
</evidence>
<dbReference type="Gene3D" id="3.40.50.300">
    <property type="entry name" value="P-loop containing nucleotide triphosphate hydrolases"/>
    <property type="match status" value="1"/>
</dbReference>
<evidence type="ECO:0000259" key="11">
    <source>
        <dbReference type="PROSITE" id="PS50280"/>
    </source>
</evidence>
<dbReference type="SUPFAM" id="SSF52540">
    <property type="entry name" value="P-loop containing nucleoside triphosphate hydrolases"/>
    <property type="match status" value="1"/>
</dbReference>
<gene>
    <name evidence="12" type="ORF">BB559_004694</name>
</gene>
<dbReference type="GO" id="GO:0031683">
    <property type="term" value="F:G-protein beta/gamma-subunit complex binding"/>
    <property type="evidence" value="ECO:0007669"/>
    <property type="project" value="InterPro"/>
</dbReference>
<feature type="domain" description="SET" evidence="11">
    <location>
        <begin position="765"/>
        <end position="893"/>
    </location>
</feature>
<keyword evidence="3 8" id="KW-0547">Nucleotide-binding</keyword>
<feature type="binding site" evidence="9">
    <location>
        <position position="47"/>
    </location>
    <ligand>
        <name>Mg(2+)</name>
        <dbReference type="ChEBI" id="CHEBI:18420"/>
    </ligand>
</feature>
<reference evidence="12 13" key="1">
    <citation type="journal article" date="2018" name="MBio">
        <title>Comparative Genomics Reveals the Core Gene Toolbox for the Fungus-Insect Symbiosis.</title>
        <authorList>
            <person name="Wang Y."/>
            <person name="Stata M."/>
            <person name="Wang W."/>
            <person name="Stajich J.E."/>
            <person name="White M.M."/>
            <person name="Moncalvo J.M."/>
        </authorList>
    </citation>
    <scope>NUCLEOTIDE SEQUENCE [LARGE SCALE GENOMIC DNA]</scope>
    <source>
        <strain evidence="12 13">AUS-77-4</strain>
    </source>
</reference>
<dbReference type="Proteomes" id="UP000245699">
    <property type="component" value="Unassembled WGS sequence"/>
</dbReference>
<dbReference type="Gene3D" id="2.170.270.10">
    <property type="entry name" value="SET domain"/>
    <property type="match status" value="1"/>
</dbReference>
<dbReference type="GO" id="GO:0005737">
    <property type="term" value="C:cytoplasm"/>
    <property type="evidence" value="ECO:0007669"/>
    <property type="project" value="TreeGrafter"/>
</dbReference>
<feature type="region of interest" description="Disordered" evidence="10">
    <location>
        <begin position="373"/>
        <end position="423"/>
    </location>
</feature>
<dbReference type="PRINTS" id="PR01241">
    <property type="entry name" value="GPROTEINAFNG"/>
</dbReference>
<dbReference type="GO" id="GO:0005525">
    <property type="term" value="F:GTP binding"/>
    <property type="evidence" value="ECO:0007669"/>
    <property type="project" value="UniProtKB-KW"/>
</dbReference>
<dbReference type="PANTHER" id="PTHR10218:SF302">
    <property type="entry name" value="GUANINE NUCLEOTIDE-BINDING PROTEIN ALPHA-5 SUBUNIT"/>
    <property type="match status" value="1"/>
</dbReference>
<dbReference type="GO" id="GO:0001664">
    <property type="term" value="F:G protein-coupled receptor binding"/>
    <property type="evidence" value="ECO:0007669"/>
    <property type="project" value="InterPro"/>
</dbReference>
<dbReference type="SUPFAM" id="SSF82199">
    <property type="entry name" value="SET domain"/>
    <property type="match status" value="1"/>
</dbReference>
<feature type="region of interest" description="Disordered" evidence="10">
    <location>
        <begin position="730"/>
        <end position="749"/>
    </location>
</feature>
<dbReference type="SMART" id="SM00275">
    <property type="entry name" value="G_alpha"/>
    <property type="match status" value="1"/>
</dbReference>
<feature type="binding site" evidence="8">
    <location>
        <begin position="150"/>
        <end position="151"/>
    </location>
    <ligand>
        <name>GTP</name>
        <dbReference type="ChEBI" id="CHEBI:37565"/>
    </ligand>
</feature>
<sequence length="908" mass="104232">MGCSSSKDDFEGKRVNDEIETQLKKDKANLRNEVKMLLLGAGESGKSTIIKQMKLIHGNGYTLEEKESYKEIIFSNTIQSIRVLLEAMENMEIPLDNPGNEKYVNLILDYPPQIEADVFPSDSAEAVKMLWHDKGVQECFSRSNEFQLNDSAKYYFDSIDRLSQPGYIPTDQDVLRSRVKTTGINETVFNVGELTYRMLDVGGQRSERKKWIHCFENVTAILFLVAISEYDQVLIEDETVNRMQEALTLFDSICNSRWFAKTSIILFLNKMDLFKAKLPKSPLKDYFPGYTGENDVDSAGEYILRRFVSLNQSDTKQIYTHFTCATDTNQIKFALYNPNTKEKAISPYHLVKNMVFLVAINLISLNKCLESMSQPKNSDNKEETKSENNELQVDSDNGFVGYVEPGKSPNNKDSIQKSNPISQKKIDEPIKRNFLKIRLFYKERDPGLISHRNNIPITRHRKQNVYVEINRNKNPGLSNPKHDQNTNNPTNANEVSYLRKRKAIEKVQRPRWYNQTYILFLALRQCKNYTASRKDLLEKAVKLDKKMSKELGIPKVYTGKTPLNSASAILTRNMDLLFIQKKPENSKHFVFTLAYKPGDFQSALENYNSWMKTLVEVDWPKCFGQDEYKQVSSYETQMTDIITEKHEQAPDQSEKSIESINTDHAQHTIDNPTDSSVMDLYKSKNEHDTPENENNSQNKQNEENEPNTKKTSISGCNHLEAESYDNMSELSLNSNLDSPKTNNVNIDTPFTDEKTDIDIPKKWEDIVEVRKSTIPNAGDGLFAKRFLPAGIPLGFYFGVPMTEDEFDSLKDRVGLASSYSIMYRKTVLDGTDENGMPYTDLNGPVFCPFHFMNDDREDLNSNVTFVEGRFVNQVIVFTIRNIMPNEELFVYYGSEVDRGSWGKDETTK</sequence>
<feature type="binding site" evidence="8">
    <location>
        <begin position="175"/>
        <end position="181"/>
    </location>
    <ligand>
        <name>GTP</name>
        <dbReference type="ChEBI" id="CHEBI:37565"/>
    </ligand>
</feature>
<evidence type="ECO:0000256" key="1">
    <source>
        <dbReference type="ARBA" id="ARBA00022707"/>
    </source>
</evidence>
<organism evidence="12 13">
    <name type="scientific">Furculomyces boomerangus</name>
    <dbReference type="NCBI Taxonomy" id="61424"/>
    <lineage>
        <taxon>Eukaryota</taxon>
        <taxon>Fungi</taxon>
        <taxon>Fungi incertae sedis</taxon>
        <taxon>Zoopagomycota</taxon>
        <taxon>Kickxellomycotina</taxon>
        <taxon>Harpellomycetes</taxon>
        <taxon>Harpellales</taxon>
        <taxon>Harpellaceae</taxon>
        <taxon>Furculomyces</taxon>
    </lineage>
</organism>
<dbReference type="FunFam" id="3.40.50.300:FF:000563">
    <property type="entry name" value="Guanine nucleotide-binding protein alpha subunit"/>
    <property type="match status" value="1"/>
</dbReference>
<dbReference type="Pfam" id="PF00856">
    <property type="entry name" value="SET"/>
    <property type="match status" value="1"/>
</dbReference>
<dbReference type="FunFam" id="3.40.50.300:FF:000692">
    <property type="entry name" value="Guanine nucleotide-binding protein subunit alpha"/>
    <property type="match status" value="1"/>
</dbReference>
<evidence type="ECO:0000256" key="2">
    <source>
        <dbReference type="ARBA" id="ARBA00022723"/>
    </source>
</evidence>
<name>A0A2T9YDC1_9FUNG</name>
<keyword evidence="6" id="KW-0564">Palmitate</keyword>
<proteinExistence type="predicted"/>
<feature type="binding site" evidence="8">
    <location>
        <position position="325"/>
    </location>
    <ligand>
        <name>GTP</name>
        <dbReference type="ChEBI" id="CHEBI:37565"/>
    </ligand>
</feature>
<evidence type="ECO:0000256" key="5">
    <source>
        <dbReference type="ARBA" id="ARBA00023134"/>
    </source>
</evidence>
<evidence type="ECO:0000256" key="7">
    <source>
        <dbReference type="ARBA" id="ARBA00023224"/>
    </source>
</evidence>
<keyword evidence="5 8" id="KW-0342">GTP-binding</keyword>
<evidence type="ECO:0000256" key="4">
    <source>
        <dbReference type="ARBA" id="ARBA00022842"/>
    </source>
</evidence>
<dbReference type="PANTHER" id="PTHR10218">
    <property type="entry name" value="GTP-BINDING PROTEIN ALPHA SUBUNIT"/>
    <property type="match status" value="1"/>
</dbReference>
<comment type="caution">
    <text evidence="12">The sequence shown here is derived from an EMBL/GenBank/DDBJ whole genome shotgun (WGS) entry which is preliminary data.</text>
</comment>
<dbReference type="GO" id="GO:0005834">
    <property type="term" value="C:heterotrimeric G-protein complex"/>
    <property type="evidence" value="ECO:0007669"/>
    <property type="project" value="InterPro"/>
</dbReference>
<dbReference type="OrthoDB" id="5817230at2759"/>
<feature type="binding site" evidence="9">
    <location>
        <position position="181"/>
    </location>
    <ligand>
        <name>Mg(2+)</name>
        <dbReference type="ChEBI" id="CHEBI:18420"/>
    </ligand>
</feature>
<evidence type="ECO:0000313" key="12">
    <source>
        <dbReference type="EMBL" id="PVU90305.1"/>
    </source>
</evidence>
<dbReference type="CDD" id="cd00066">
    <property type="entry name" value="G-alpha"/>
    <property type="match status" value="1"/>
</dbReference>
<dbReference type="InterPro" id="IPR001019">
    <property type="entry name" value="Gprotein_alpha_su"/>
</dbReference>
<dbReference type="GO" id="GO:0032502">
    <property type="term" value="P:developmental process"/>
    <property type="evidence" value="ECO:0007669"/>
    <property type="project" value="UniProtKB-ARBA"/>
</dbReference>
<keyword evidence="1" id="KW-0519">Myristate</keyword>
<keyword evidence="13" id="KW-1185">Reference proteome</keyword>
<evidence type="ECO:0000256" key="8">
    <source>
        <dbReference type="PIRSR" id="PIRSR601019-1"/>
    </source>
</evidence>
<feature type="region of interest" description="Disordered" evidence="10">
    <location>
        <begin position="684"/>
        <end position="713"/>
    </location>
</feature>
<dbReference type="InterPro" id="IPR046341">
    <property type="entry name" value="SET_dom_sf"/>
</dbReference>
<feature type="binding site" evidence="8">
    <location>
        <begin position="200"/>
        <end position="204"/>
    </location>
    <ligand>
        <name>GTP</name>
        <dbReference type="ChEBI" id="CHEBI:37565"/>
    </ligand>
</feature>
<feature type="compositionally biased region" description="Polar residues" evidence="10">
    <location>
        <begin position="730"/>
        <end position="748"/>
    </location>
</feature>
<feature type="compositionally biased region" description="Basic and acidic residues" evidence="10">
    <location>
        <begin position="378"/>
        <end position="388"/>
    </location>
</feature>
<evidence type="ECO:0000256" key="9">
    <source>
        <dbReference type="PIRSR" id="PIRSR601019-2"/>
    </source>
</evidence>
<evidence type="ECO:0000256" key="6">
    <source>
        <dbReference type="ARBA" id="ARBA00023139"/>
    </source>
</evidence>
<protein>
    <recommendedName>
        <fullName evidence="11">SET domain-containing protein</fullName>
    </recommendedName>
</protein>
<keyword evidence="2 9" id="KW-0479">Metal-binding</keyword>
<dbReference type="GO" id="GO:0046872">
    <property type="term" value="F:metal ion binding"/>
    <property type="evidence" value="ECO:0007669"/>
    <property type="project" value="UniProtKB-KW"/>
</dbReference>
<feature type="compositionally biased region" description="Polar residues" evidence="10">
    <location>
        <begin position="408"/>
        <end position="422"/>
    </location>
</feature>
<keyword evidence="4 9" id="KW-0460">Magnesium</keyword>
<dbReference type="Gene3D" id="1.10.400.10">
    <property type="entry name" value="GI Alpha 1, domain 2-like"/>
    <property type="match status" value="1"/>
</dbReference>
<dbReference type="PROSITE" id="PS50280">
    <property type="entry name" value="SET"/>
    <property type="match status" value="1"/>
</dbReference>
<accession>A0A2T9YDC1</accession>
<evidence type="ECO:0000256" key="3">
    <source>
        <dbReference type="ARBA" id="ARBA00022741"/>
    </source>
</evidence>
<dbReference type="AlphaFoldDB" id="A0A2T9YDC1"/>
<dbReference type="PROSITE" id="PS51882">
    <property type="entry name" value="G_ALPHA"/>
    <property type="match status" value="1"/>
</dbReference>
<dbReference type="GO" id="GO:0007186">
    <property type="term" value="P:G protein-coupled receptor signaling pathway"/>
    <property type="evidence" value="ECO:0007669"/>
    <property type="project" value="InterPro"/>
</dbReference>
<feature type="region of interest" description="Disordered" evidence="10">
    <location>
        <begin position="472"/>
        <end position="492"/>
    </location>
</feature>
<dbReference type="GO" id="GO:0000750">
    <property type="term" value="P:pheromone-dependent signal transduction involved in conjugation with cellular fusion"/>
    <property type="evidence" value="ECO:0007669"/>
    <property type="project" value="TreeGrafter"/>
</dbReference>
<keyword evidence="6" id="KW-0449">Lipoprotein</keyword>
<dbReference type="InterPro" id="IPR001214">
    <property type="entry name" value="SET_dom"/>
</dbReference>
<dbReference type="GO" id="GO:0003924">
    <property type="term" value="F:GTPase activity"/>
    <property type="evidence" value="ECO:0007669"/>
    <property type="project" value="InterPro"/>
</dbReference>
<dbReference type="Pfam" id="PF00503">
    <property type="entry name" value="G-alpha"/>
    <property type="match status" value="1"/>
</dbReference>
<feature type="binding site" evidence="8">
    <location>
        <begin position="43"/>
        <end position="48"/>
    </location>
    <ligand>
        <name>GTP</name>
        <dbReference type="ChEBI" id="CHEBI:37565"/>
    </ligand>
</feature>
<dbReference type="InterPro" id="IPR027417">
    <property type="entry name" value="P-loop_NTPase"/>
</dbReference>
<dbReference type="SUPFAM" id="SSF47895">
    <property type="entry name" value="Transducin (alpha subunit), insertion domain"/>
    <property type="match status" value="1"/>
</dbReference>
<dbReference type="FunFam" id="1.10.400.10:FF:000007">
    <property type="entry name" value="Guanine nucleotide-binding protein subunit alpha"/>
    <property type="match status" value="1"/>
</dbReference>
<dbReference type="InterPro" id="IPR011025">
    <property type="entry name" value="GproteinA_insert"/>
</dbReference>
<feature type="binding site" evidence="8">
    <location>
        <begin position="269"/>
        <end position="272"/>
    </location>
    <ligand>
        <name>GTP</name>
        <dbReference type="ChEBI" id="CHEBI:37565"/>
    </ligand>
</feature>
<keyword evidence="7" id="KW-0807">Transducer</keyword>
<dbReference type="EMBL" id="MBFT01000490">
    <property type="protein sequence ID" value="PVU90305.1"/>
    <property type="molecule type" value="Genomic_DNA"/>
</dbReference>
<dbReference type="InterPro" id="IPR002975">
    <property type="entry name" value="Fungi_Gprotein_alpha"/>
</dbReference>
<dbReference type="PRINTS" id="PR00318">
    <property type="entry name" value="GPROTEINA"/>
</dbReference>